<comment type="subcellular location">
    <subcellularLocation>
        <location evidence="1">Nucleus</location>
    </subcellularLocation>
</comment>
<proteinExistence type="predicted"/>
<reference evidence="9" key="1">
    <citation type="journal article" date="2017" name="Nat. Microbiol.">
        <title>Global analysis of biosynthetic gene clusters reveals vast potential of secondary metabolite production in Penicillium species.</title>
        <authorList>
            <person name="Nielsen J.C."/>
            <person name="Grijseels S."/>
            <person name="Prigent S."/>
            <person name="Ji B."/>
            <person name="Dainat J."/>
            <person name="Nielsen K.F."/>
            <person name="Frisvad J.C."/>
            <person name="Workman M."/>
            <person name="Nielsen J."/>
        </authorList>
    </citation>
    <scope>NUCLEOTIDE SEQUENCE [LARGE SCALE GENOMIC DNA]</scope>
    <source>
        <strain evidence="9">IBT 24891</strain>
    </source>
</reference>
<dbReference type="PROSITE" id="PS00463">
    <property type="entry name" value="ZN2_CY6_FUNGAL_1"/>
    <property type="match status" value="1"/>
</dbReference>
<keyword evidence="9" id="KW-1185">Reference proteome</keyword>
<evidence type="ECO:0000256" key="2">
    <source>
        <dbReference type="ARBA" id="ARBA00023015"/>
    </source>
</evidence>
<dbReference type="InterPro" id="IPR001138">
    <property type="entry name" value="Zn2Cys6_DnaBD"/>
</dbReference>
<dbReference type="Pfam" id="PF11951">
    <property type="entry name" value="Fungal_trans_2"/>
    <property type="match status" value="1"/>
</dbReference>
<keyword evidence="5" id="KW-0539">Nucleus</keyword>
<gene>
    <name evidence="8" type="ORF">PENSTE_c018G01142</name>
</gene>
<feature type="compositionally biased region" description="Low complexity" evidence="6">
    <location>
        <begin position="526"/>
        <end position="541"/>
    </location>
</feature>
<evidence type="ECO:0000313" key="8">
    <source>
        <dbReference type="EMBL" id="OQE18315.1"/>
    </source>
</evidence>
<dbReference type="InterPro" id="IPR021858">
    <property type="entry name" value="Fun_TF"/>
</dbReference>
<accession>A0A1V6SWF5</accession>
<keyword evidence="4" id="KW-0804">Transcription</keyword>
<feature type="domain" description="Zn(2)-C6 fungal-type" evidence="7">
    <location>
        <begin position="9"/>
        <end position="37"/>
    </location>
</feature>
<dbReference type="Pfam" id="PF00172">
    <property type="entry name" value="Zn_clus"/>
    <property type="match status" value="1"/>
</dbReference>
<dbReference type="STRING" id="303698.A0A1V6SWF5"/>
<dbReference type="GO" id="GO:0000981">
    <property type="term" value="F:DNA-binding transcription factor activity, RNA polymerase II-specific"/>
    <property type="evidence" value="ECO:0007669"/>
    <property type="project" value="InterPro"/>
</dbReference>
<dbReference type="SUPFAM" id="SSF57701">
    <property type="entry name" value="Zn2/Cys6 DNA-binding domain"/>
    <property type="match status" value="1"/>
</dbReference>
<dbReference type="SMART" id="SM00066">
    <property type="entry name" value="GAL4"/>
    <property type="match status" value="1"/>
</dbReference>
<dbReference type="Gene3D" id="4.10.240.10">
    <property type="entry name" value="Zn(2)-C6 fungal-type DNA-binding domain"/>
    <property type="match status" value="1"/>
</dbReference>
<comment type="caution">
    <text evidence="8">The sequence shown here is derived from an EMBL/GenBank/DDBJ whole genome shotgun (WGS) entry which is preliminary data.</text>
</comment>
<name>A0A1V6SWF5_9EURO</name>
<dbReference type="GO" id="GO:0000976">
    <property type="term" value="F:transcription cis-regulatory region binding"/>
    <property type="evidence" value="ECO:0007669"/>
    <property type="project" value="TreeGrafter"/>
</dbReference>
<feature type="compositionally biased region" description="Low complexity" evidence="6">
    <location>
        <begin position="80"/>
        <end position="94"/>
    </location>
</feature>
<evidence type="ECO:0000259" key="7">
    <source>
        <dbReference type="PROSITE" id="PS50048"/>
    </source>
</evidence>
<evidence type="ECO:0000256" key="1">
    <source>
        <dbReference type="ARBA" id="ARBA00004123"/>
    </source>
</evidence>
<protein>
    <recommendedName>
        <fullName evidence="7">Zn(2)-C6 fungal-type domain-containing protein</fullName>
    </recommendedName>
</protein>
<dbReference type="PROSITE" id="PS50048">
    <property type="entry name" value="ZN2_CY6_FUNGAL_2"/>
    <property type="match status" value="1"/>
</dbReference>
<dbReference type="CDD" id="cd00067">
    <property type="entry name" value="GAL4"/>
    <property type="match status" value="1"/>
</dbReference>
<dbReference type="PANTHER" id="PTHR37534">
    <property type="entry name" value="TRANSCRIPTIONAL ACTIVATOR PROTEIN UGA3"/>
    <property type="match status" value="1"/>
</dbReference>
<evidence type="ECO:0000256" key="3">
    <source>
        <dbReference type="ARBA" id="ARBA00023125"/>
    </source>
</evidence>
<dbReference type="OrthoDB" id="5418899at2759"/>
<evidence type="ECO:0000256" key="4">
    <source>
        <dbReference type="ARBA" id="ARBA00023163"/>
    </source>
</evidence>
<dbReference type="GO" id="GO:0045944">
    <property type="term" value="P:positive regulation of transcription by RNA polymerase II"/>
    <property type="evidence" value="ECO:0007669"/>
    <property type="project" value="TreeGrafter"/>
</dbReference>
<feature type="region of interest" description="Disordered" evidence="6">
    <location>
        <begin position="198"/>
        <end position="218"/>
    </location>
</feature>
<keyword evidence="2" id="KW-0805">Transcription regulation</keyword>
<sequence length="714" mass="78881">MPGVPSNKACERCKKRHLKCDETRPHCERCESAGVKCPGYVQTRKFIDQGASVRRRYAPYQEAHSKPGATVHAGTDESPENNQSQSQDPSSSSNLYAAQPGGPSGAQMNWQTFNFEREESGANSNTRIPAAQTARVGLSQNSEMESLQGQFRLLDDLAIHSAPNPNQTPGGETSRNPIGSSVSPGISTGRTTAPEAAYNQSTVSRSGPEKIVSPASVSQRSEKEEFHDIFSELMTDTEHEIAFLTRHFAEIIGPWLDLSDSGKFFSVYVPIRAINSPSLKYATAALAAKQLARVKGTKLSAGGALFTSPATTEIYPNAAQTDWYLKAANYYYMAASDMSNSASFGYTVVSSSAVLQSPFEIVSQWLQRAPENSQSSSNGNLLRKTEEMLAAAVLLTFYRLFDADGDQWHTHLRGIRSIFDTIMRINQSNVTVFSHGVRACFWNLARQDYLGAYFNRIPTHFDPTNLSLWHAAGITVDENDKLRTNINDPGHLSQEDQSANGLCWLVSKVINFLARSKQSQVAQWTGSPSSKQSGSQESPGGNDYDTNTWLDLSFQFQTWFEGVPETFRPCVRIDHPRDFSASSENARLPFPEVFYSFSTCAAAMQHYHFGRIALLINQPPDVVSAPSTAFDRLQGYREVTKEVEYRCREVCGIALGRPQAGVRVHMIPLLFAIGQCLEGTDEHQIVVDLLRGVEADLGWATEFAVTKLEASWNR</sequence>
<dbReference type="GO" id="GO:0005634">
    <property type="term" value="C:nucleus"/>
    <property type="evidence" value="ECO:0007669"/>
    <property type="project" value="UniProtKB-SubCell"/>
</dbReference>
<evidence type="ECO:0000313" key="9">
    <source>
        <dbReference type="Proteomes" id="UP000191285"/>
    </source>
</evidence>
<dbReference type="PANTHER" id="PTHR37534:SF18">
    <property type="entry name" value="ZN(II)2CYS6 TRANSCRIPTION FACTOR (EUROFUNG)"/>
    <property type="match status" value="1"/>
</dbReference>
<organism evidence="8 9">
    <name type="scientific">Penicillium steckii</name>
    <dbReference type="NCBI Taxonomy" id="303698"/>
    <lineage>
        <taxon>Eukaryota</taxon>
        <taxon>Fungi</taxon>
        <taxon>Dikarya</taxon>
        <taxon>Ascomycota</taxon>
        <taxon>Pezizomycotina</taxon>
        <taxon>Eurotiomycetes</taxon>
        <taxon>Eurotiomycetidae</taxon>
        <taxon>Eurotiales</taxon>
        <taxon>Aspergillaceae</taxon>
        <taxon>Penicillium</taxon>
    </lineage>
</organism>
<evidence type="ECO:0000256" key="5">
    <source>
        <dbReference type="ARBA" id="ARBA00023242"/>
    </source>
</evidence>
<feature type="region of interest" description="Disordered" evidence="6">
    <location>
        <begin position="523"/>
        <end position="542"/>
    </location>
</feature>
<evidence type="ECO:0000256" key="6">
    <source>
        <dbReference type="SAM" id="MobiDB-lite"/>
    </source>
</evidence>
<dbReference type="EMBL" id="MLKD01000018">
    <property type="protein sequence ID" value="OQE18315.1"/>
    <property type="molecule type" value="Genomic_DNA"/>
</dbReference>
<dbReference type="AlphaFoldDB" id="A0A1V6SWF5"/>
<dbReference type="GO" id="GO:0008270">
    <property type="term" value="F:zinc ion binding"/>
    <property type="evidence" value="ECO:0007669"/>
    <property type="project" value="InterPro"/>
</dbReference>
<feature type="region of interest" description="Disordered" evidence="6">
    <location>
        <begin position="62"/>
        <end position="108"/>
    </location>
</feature>
<keyword evidence="3" id="KW-0238">DNA-binding</keyword>
<dbReference type="Proteomes" id="UP000191285">
    <property type="component" value="Unassembled WGS sequence"/>
</dbReference>
<dbReference type="InterPro" id="IPR036864">
    <property type="entry name" value="Zn2-C6_fun-type_DNA-bd_sf"/>
</dbReference>